<keyword evidence="5 11" id="KW-0812">Transmembrane</keyword>
<comment type="similarity">
    <text evidence="2">Belongs to the major facilitator superfamily. Metabolite:H+ Symporter (MHS) family (TC 2.A.1.6) family.</text>
</comment>
<proteinExistence type="inferred from homology"/>
<name>A0A1I4HTU4_9ACTN</name>
<keyword evidence="13" id="KW-0762">Sugar transport</keyword>
<evidence type="ECO:0000259" key="12">
    <source>
        <dbReference type="PROSITE" id="PS50850"/>
    </source>
</evidence>
<dbReference type="GO" id="GO:0015293">
    <property type="term" value="F:symporter activity"/>
    <property type="evidence" value="ECO:0007669"/>
    <property type="project" value="UniProtKB-KW"/>
</dbReference>
<keyword evidence="6" id="KW-0769">Symport</keyword>
<feature type="transmembrane region" description="Helical" evidence="11">
    <location>
        <begin position="336"/>
        <end position="355"/>
    </location>
</feature>
<dbReference type="InterPro" id="IPR005829">
    <property type="entry name" value="Sugar_transporter_CS"/>
</dbReference>
<dbReference type="Gene3D" id="1.20.1250.20">
    <property type="entry name" value="MFS general substrate transporter like domains"/>
    <property type="match status" value="1"/>
</dbReference>
<evidence type="ECO:0000256" key="5">
    <source>
        <dbReference type="ARBA" id="ARBA00022692"/>
    </source>
</evidence>
<evidence type="ECO:0000313" key="13">
    <source>
        <dbReference type="EMBL" id="SFL44846.1"/>
    </source>
</evidence>
<comment type="function">
    <text evidence="9">May be a proton symporter involved in the uptake of osmolytes such as proline and glycine betaine.</text>
</comment>
<dbReference type="SUPFAM" id="SSF103473">
    <property type="entry name" value="MFS general substrate transporter"/>
    <property type="match status" value="1"/>
</dbReference>
<feature type="domain" description="Major facilitator superfamily (MFS) profile" evidence="12">
    <location>
        <begin position="19"/>
        <end position="428"/>
    </location>
</feature>
<dbReference type="OrthoDB" id="8953821at2"/>
<dbReference type="GO" id="GO:0005886">
    <property type="term" value="C:plasma membrane"/>
    <property type="evidence" value="ECO:0007669"/>
    <property type="project" value="UniProtKB-SubCell"/>
</dbReference>
<evidence type="ECO:0000256" key="7">
    <source>
        <dbReference type="ARBA" id="ARBA00022989"/>
    </source>
</evidence>
<dbReference type="FunFam" id="1.20.1250.20:FF:000001">
    <property type="entry name" value="Dicarboxylate MFS transporter"/>
    <property type="match status" value="1"/>
</dbReference>
<evidence type="ECO:0000256" key="8">
    <source>
        <dbReference type="ARBA" id="ARBA00023136"/>
    </source>
</evidence>
<dbReference type="InterPro" id="IPR020846">
    <property type="entry name" value="MFS_dom"/>
</dbReference>
<dbReference type="PROSITE" id="PS00217">
    <property type="entry name" value="SUGAR_TRANSPORT_2"/>
    <property type="match status" value="1"/>
</dbReference>
<keyword evidence="7 11" id="KW-1133">Transmembrane helix</keyword>
<dbReference type="STRING" id="504800.SAMN04488085_11194"/>
<feature type="transmembrane region" description="Helical" evidence="11">
    <location>
        <begin position="92"/>
        <end position="110"/>
    </location>
</feature>
<sequence>MATPSTTAPAKAGPSKKGIFAASFVGTAIEWYDYYIFGTAAALVFGTAFFPGFSSVAGTLAAFATFAVGFIARPLGAAVIGHYGDRIGRKSMLVLTLLLTGGATFLIGLLPTYDAIGIGAPLLLVVLRLVQGFGVGGEWGGAVLIATEHATPRRRAVYGSFAQFGVPVGVLTSNLAFLAVSAMDNDAFLSWGWRVPFLVSIVLVFVGFLVRSKLEDAPEFQQVKEQREVSKVPVAELVKRQPRQLILGSLASIAPPAVGYTVIVYMLTYGTTVIGFERTTLLTLILTSTAVWIATIVLAALLSDRFGSKKVFAFGALTAVIWPLPMFGLVNTGDTGAALLAFVVAAFVQGVMAGAQGGLFTELFDVKVRYSGISIAYQLGGMIGGAVTPIAATSLYGAYESSTPIALYVTALSLVSLLAALGIRTVPAAPTAVDAGRRDTAVSSAG</sequence>
<evidence type="ECO:0000256" key="4">
    <source>
        <dbReference type="ARBA" id="ARBA00022475"/>
    </source>
</evidence>
<dbReference type="InterPro" id="IPR011701">
    <property type="entry name" value="MFS"/>
</dbReference>
<evidence type="ECO:0000256" key="11">
    <source>
        <dbReference type="SAM" id="Phobius"/>
    </source>
</evidence>
<dbReference type="EMBL" id="FOSW01000011">
    <property type="protein sequence ID" value="SFL44846.1"/>
    <property type="molecule type" value="Genomic_DNA"/>
</dbReference>
<feature type="transmembrane region" description="Helical" evidence="11">
    <location>
        <begin position="311"/>
        <end position="330"/>
    </location>
</feature>
<feature type="transmembrane region" description="Helical" evidence="11">
    <location>
        <begin position="191"/>
        <end position="210"/>
    </location>
</feature>
<protein>
    <recommendedName>
        <fullName evidence="10">Putative proline/betaine transporter</fullName>
    </recommendedName>
</protein>
<feature type="transmembrane region" description="Helical" evidence="11">
    <location>
        <begin position="122"/>
        <end position="145"/>
    </location>
</feature>
<feature type="transmembrane region" description="Helical" evidence="11">
    <location>
        <begin position="157"/>
        <end position="179"/>
    </location>
</feature>
<keyword evidence="4" id="KW-1003">Cell membrane</keyword>
<accession>A0A1I4HTU4</accession>
<evidence type="ECO:0000256" key="1">
    <source>
        <dbReference type="ARBA" id="ARBA00004651"/>
    </source>
</evidence>
<dbReference type="AlphaFoldDB" id="A0A1I4HTU4"/>
<keyword evidence="3" id="KW-0813">Transport</keyword>
<organism evidence="13 14">
    <name type="scientific">Geodermatophilus ruber</name>
    <dbReference type="NCBI Taxonomy" id="504800"/>
    <lineage>
        <taxon>Bacteria</taxon>
        <taxon>Bacillati</taxon>
        <taxon>Actinomycetota</taxon>
        <taxon>Actinomycetes</taxon>
        <taxon>Geodermatophilales</taxon>
        <taxon>Geodermatophilaceae</taxon>
        <taxon>Geodermatophilus</taxon>
    </lineage>
</organism>
<dbReference type="PROSITE" id="PS50850">
    <property type="entry name" value="MFS"/>
    <property type="match status" value="1"/>
</dbReference>
<dbReference type="FunCoup" id="A0A1I4HTU4">
    <property type="interactions" value="38"/>
</dbReference>
<dbReference type="PANTHER" id="PTHR43045">
    <property type="entry name" value="SHIKIMATE TRANSPORTER"/>
    <property type="match status" value="1"/>
</dbReference>
<evidence type="ECO:0000256" key="3">
    <source>
        <dbReference type="ARBA" id="ARBA00022448"/>
    </source>
</evidence>
<dbReference type="InParanoid" id="A0A1I4HTU4"/>
<evidence type="ECO:0000256" key="6">
    <source>
        <dbReference type="ARBA" id="ARBA00022847"/>
    </source>
</evidence>
<feature type="transmembrane region" description="Helical" evidence="11">
    <location>
        <begin position="405"/>
        <end position="423"/>
    </location>
</feature>
<evidence type="ECO:0000256" key="10">
    <source>
        <dbReference type="ARBA" id="ARBA00039918"/>
    </source>
</evidence>
<feature type="transmembrane region" description="Helical" evidence="11">
    <location>
        <begin position="280"/>
        <end position="302"/>
    </location>
</feature>
<evidence type="ECO:0000313" key="14">
    <source>
        <dbReference type="Proteomes" id="UP000199152"/>
    </source>
</evidence>
<reference evidence="14" key="1">
    <citation type="submission" date="2016-10" db="EMBL/GenBank/DDBJ databases">
        <authorList>
            <person name="Varghese N."/>
            <person name="Submissions S."/>
        </authorList>
    </citation>
    <scope>NUCLEOTIDE SEQUENCE [LARGE SCALE GENOMIC DNA]</scope>
    <source>
        <strain evidence="14">DSM 45317</strain>
    </source>
</reference>
<dbReference type="Pfam" id="PF07690">
    <property type="entry name" value="MFS_1"/>
    <property type="match status" value="1"/>
</dbReference>
<evidence type="ECO:0000256" key="9">
    <source>
        <dbReference type="ARBA" id="ARBA00037295"/>
    </source>
</evidence>
<dbReference type="PANTHER" id="PTHR43045:SF1">
    <property type="entry name" value="SHIKIMATE TRANSPORTER"/>
    <property type="match status" value="1"/>
</dbReference>
<dbReference type="RefSeq" id="WP_091327018.1">
    <property type="nucleotide sequence ID" value="NZ_FOSW01000011.1"/>
</dbReference>
<keyword evidence="14" id="KW-1185">Reference proteome</keyword>
<dbReference type="Proteomes" id="UP000199152">
    <property type="component" value="Unassembled WGS sequence"/>
</dbReference>
<dbReference type="InterPro" id="IPR036259">
    <property type="entry name" value="MFS_trans_sf"/>
</dbReference>
<evidence type="ECO:0000256" key="2">
    <source>
        <dbReference type="ARBA" id="ARBA00008240"/>
    </source>
</evidence>
<comment type="subcellular location">
    <subcellularLocation>
        <location evidence="1">Cell membrane</location>
        <topology evidence="1">Multi-pass membrane protein</topology>
    </subcellularLocation>
</comment>
<keyword evidence="8 11" id="KW-0472">Membrane</keyword>
<gene>
    <name evidence="13" type="ORF">SAMN04488085_11194</name>
</gene>
<feature type="transmembrane region" description="Helical" evidence="11">
    <location>
        <begin position="375"/>
        <end position="399"/>
    </location>
</feature>
<feature type="transmembrane region" description="Helical" evidence="11">
    <location>
        <begin position="245"/>
        <end position="268"/>
    </location>
</feature>